<name>A0ABW4CE05_9LACO</name>
<keyword evidence="5" id="KW-0809">Transit peptide</keyword>
<dbReference type="SUPFAM" id="SSF54637">
    <property type="entry name" value="Thioesterase/thiol ester dehydrase-isomerase"/>
    <property type="match status" value="2"/>
</dbReference>
<feature type="domain" description="Acyl-ACP thioesterase-like C-terminal" evidence="9">
    <location>
        <begin position="150"/>
        <end position="240"/>
    </location>
</feature>
<comment type="similarity">
    <text evidence="1">Belongs to the acyl-ACP thioesterase family.</text>
</comment>
<feature type="domain" description="Acyl-ACP thioesterase N-terminal hotdog" evidence="8">
    <location>
        <begin position="2"/>
        <end position="127"/>
    </location>
</feature>
<evidence type="ECO:0000256" key="6">
    <source>
        <dbReference type="ARBA" id="ARBA00023098"/>
    </source>
</evidence>
<dbReference type="PANTHER" id="PTHR31727">
    <property type="entry name" value="OLEOYL-ACYL CARRIER PROTEIN THIOESTERASE 1, CHLOROPLASTIC"/>
    <property type="match status" value="1"/>
</dbReference>
<dbReference type="InterPro" id="IPR002864">
    <property type="entry name" value="Acyl-ACP_thioesterase_NHD"/>
</dbReference>
<evidence type="ECO:0000259" key="9">
    <source>
        <dbReference type="Pfam" id="PF20791"/>
    </source>
</evidence>
<evidence type="ECO:0000256" key="2">
    <source>
        <dbReference type="ARBA" id="ARBA00022516"/>
    </source>
</evidence>
<dbReference type="Pfam" id="PF01643">
    <property type="entry name" value="Acyl-ACP_TE"/>
    <property type="match status" value="1"/>
</dbReference>
<dbReference type="InterPro" id="IPR045023">
    <property type="entry name" value="FATA/B"/>
</dbReference>
<sequence length="243" mass="27387">MNYEEPYRVPVYLGNQKGQISLASAVDIALMGSEHQLDQLDAGIAALAKHGAGWVITQYEMTINRMPKAEEQLTLGTAATTYNKLMTYRDYWIKDEAGNELMRFTGAWVMMDLTTRKLIPVIADFAARVGAPFDTHVKRFPRLAKLSGEVQAVPYRVRYFDIDENGHVHNTRYLDWMEDSLGADFLNSHELTGASIKYAREVAYGTQPEAQFTVSADGLETAHQVVTDGVVNAEAQLRWRDRH</sequence>
<dbReference type="Proteomes" id="UP001597196">
    <property type="component" value="Unassembled WGS sequence"/>
</dbReference>
<dbReference type="CDD" id="cd00586">
    <property type="entry name" value="4HBT"/>
    <property type="match status" value="2"/>
</dbReference>
<dbReference type="Gene3D" id="3.10.129.10">
    <property type="entry name" value="Hotdog Thioesterase"/>
    <property type="match status" value="1"/>
</dbReference>
<keyword evidence="2" id="KW-0444">Lipid biosynthesis</keyword>
<evidence type="ECO:0000313" key="11">
    <source>
        <dbReference type="Proteomes" id="UP001597196"/>
    </source>
</evidence>
<evidence type="ECO:0000256" key="1">
    <source>
        <dbReference type="ARBA" id="ARBA00006500"/>
    </source>
</evidence>
<evidence type="ECO:0000259" key="8">
    <source>
        <dbReference type="Pfam" id="PF01643"/>
    </source>
</evidence>
<evidence type="ECO:0000256" key="5">
    <source>
        <dbReference type="ARBA" id="ARBA00022946"/>
    </source>
</evidence>
<keyword evidence="11" id="KW-1185">Reference proteome</keyword>
<evidence type="ECO:0000256" key="7">
    <source>
        <dbReference type="ARBA" id="ARBA00023160"/>
    </source>
</evidence>
<evidence type="ECO:0000313" key="10">
    <source>
        <dbReference type="EMBL" id="MFD1429012.1"/>
    </source>
</evidence>
<dbReference type="InterPro" id="IPR049427">
    <property type="entry name" value="Acyl-ACP_TE_C"/>
</dbReference>
<dbReference type="RefSeq" id="WP_203627290.1">
    <property type="nucleotide sequence ID" value="NZ_BOLQ01000012.1"/>
</dbReference>
<protein>
    <submittedName>
        <fullName evidence="10">Acyl-[acyl-carrier-protein] thioesterase</fullName>
    </submittedName>
</protein>
<dbReference type="Pfam" id="PF20791">
    <property type="entry name" value="Acyl-ACP_TE_C"/>
    <property type="match status" value="1"/>
</dbReference>
<accession>A0ABW4CE05</accession>
<dbReference type="PANTHER" id="PTHR31727:SF6">
    <property type="entry name" value="OLEOYL-ACYL CARRIER PROTEIN THIOESTERASE 1, CHLOROPLASTIC"/>
    <property type="match status" value="1"/>
</dbReference>
<keyword evidence="4" id="KW-0276">Fatty acid metabolism</keyword>
<dbReference type="InterPro" id="IPR029069">
    <property type="entry name" value="HotDog_dom_sf"/>
</dbReference>
<dbReference type="EMBL" id="JBHTOC010000002">
    <property type="protein sequence ID" value="MFD1429012.1"/>
    <property type="molecule type" value="Genomic_DNA"/>
</dbReference>
<keyword evidence="6" id="KW-0443">Lipid metabolism</keyword>
<reference evidence="11" key="1">
    <citation type="journal article" date="2019" name="Int. J. Syst. Evol. Microbiol.">
        <title>The Global Catalogue of Microorganisms (GCM) 10K type strain sequencing project: providing services to taxonomists for standard genome sequencing and annotation.</title>
        <authorList>
            <consortium name="The Broad Institute Genomics Platform"/>
            <consortium name="The Broad Institute Genome Sequencing Center for Infectious Disease"/>
            <person name="Wu L."/>
            <person name="Ma J."/>
        </authorList>
    </citation>
    <scope>NUCLEOTIDE SEQUENCE [LARGE SCALE GENOMIC DNA]</scope>
    <source>
        <strain evidence="11">CCM 8980</strain>
    </source>
</reference>
<evidence type="ECO:0000256" key="4">
    <source>
        <dbReference type="ARBA" id="ARBA00022832"/>
    </source>
</evidence>
<evidence type="ECO:0000256" key="3">
    <source>
        <dbReference type="ARBA" id="ARBA00022801"/>
    </source>
</evidence>
<keyword evidence="3" id="KW-0378">Hydrolase</keyword>
<keyword evidence="7" id="KW-0275">Fatty acid biosynthesis</keyword>
<organism evidence="10 11">
    <name type="scientific">Lacticaseibacillus mingshuiensis</name>
    <dbReference type="NCBI Taxonomy" id="2799574"/>
    <lineage>
        <taxon>Bacteria</taxon>
        <taxon>Bacillati</taxon>
        <taxon>Bacillota</taxon>
        <taxon>Bacilli</taxon>
        <taxon>Lactobacillales</taxon>
        <taxon>Lactobacillaceae</taxon>
        <taxon>Lacticaseibacillus</taxon>
    </lineage>
</organism>
<comment type="caution">
    <text evidence="10">The sequence shown here is derived from an EMBL/GenBank/DDBJ whole genome shotgun (WGS) entry which is preliminary data.</text>
</comment>
<gene>
    <name evidence="10" type="ORF">ACFQ4P_01955</name>
</gene>
<proteinExistence type="inferred from homology"/>